<dbReference type="InterPro" id="IPR003593">
    <property type="entry name" value="AAA+_ATPase"/>
</dbReference>
<dbReference type="PROSITE" id="PS00211">
    <property type="entry name" value="ABC_TRANSPORTER_1"/>
    <property type="match status" value="1"/>
</dbReference>
<dbReference type="Pfam" id="PF00005">
    <property type="entry name" value="ABC_tran"/>
    <property type="match status" value="1"/>
</dbReference>
<dbReference type="EMBL" id="AYSO01000020">
    <property type="protein sequence ID" value="KIE45083.1"/>
    <property type="molecule type" value="Genomic_DNA"/>
</dbReference>
<keyword evidence="5" id="KW-0547">Nucleotide-binding</keyword>
<dbReference type="SUPFAM" id="SSF52540">
    <property type="entry name" value="P-loop containing nucleoside triphosphate hydrolases"/>
    <property type="match status" value="1"/>
</dbReference>
<evidence type="ECO:0000256" key="5">
    <source>
        <dbReference type="ARBA" id="ARBA00022741"/>
    </source>
</evidence>
<evidence type="ECO:0000256" key="6">
    <source>
        <dbReference type="ARBA" id="ARBA00022840"/>
    </source>
</evidence>
<sequence length="584" mass="66351">MKNKKNIRRFLKVLFRKNKFISFMAFCIMLIVAILNLLTPQLTKRILDDAIKFGKVSLLIKLIIIYSIVSILSALLQVVLEYIYSRMKKRVSVNLKIKLLNHISKLSGDYYTNIKTGNILSIIENDIYTIENFGAEILFSLVIDTFTAIIALFFLIRMQFDLLLIVIVLQLIIVFSQSKFTKIIATKTGEIRNDAGNISNIVQEYVSNIMNIVISKSVFRFFKSYIKKEKSLAEKCINLDITISSNVAIANMLSSLIIISIYGYGGYKIIKGQMTLGELIAFQQYTWMLIGPCIRIIRSNTRIQQSAVSINRIFSILDEPITIRQNNKGNRCLDNFGGDIVFNEVSFSYEDNIKNLDNINMEFEKGKITALVGSSGCGKSTIVKLLFRLWDIDEGSITVDNISLKDYNLKSIRKNISIVTQDLLLYDDTILNNLTLGNKDIHIKDVEYICRKVGINDFISSLPNGFYTIVGEKGVKLSGGQKQRISIARALLSNSKIIIFDEATSALDSLSQKEILENINEFLKDKTTIVIAHRLSTIKDADNIYVIHAGRVVEKGDHQKLIEKEGYYYSFLNEQMLECDIINH</sequence>
<name>A0A0C1U0P5_9CLOT</name>
<dbReference type="GO" id="GO:0005524">
    <property type="term" value="F:ATP binding"/>
    <property type="evidence" value="ECO:0007669"/>
    <property type="project" value="UniProtKB-KW"/>
</dbReference>
<evidence type="ECO:0000259" key="11">
    <source>
        <dbReference type="PROSITE" id="PS50929"/>
    </source>
</evidence>
<dbReference type="GO" id="GO:0016887">
    <property type="term" value="F:ATP hydrolysis activity"/>
    <property type="evidence" value="ECO:0007669"/>
    <property type="project" value="InterPro"/>
</dbReference>
<dbReference type="InterPro" id="IPR003439">
    <property type="entry name" value="ABC_transporter-like_ATP-bd"/>
</dbReference>
<dbReference type="SMART" id="SM00382">
    <property type="entry name" value="AAA"/>
    <property type="match status" value="1"/>
</dbReference>
<feature type="transmembrane region" description="Helical" evidence="9">
    <location>
        <begin position="20"/>
        <end position="38"/>
    </location>
</feature>
<feature type="transmembrane region" description="Helical" evidence="9">
    <location>
        <begin position="162"/>
        <end position="180"/>
    </location>
</feature>
<keyword evidence="4 9" id="KW-0812">Transmembrane</keyword>
<dbReference type="Pfam" id="PF00664">
    <property type="entry name" value="ABC_membrane"/>
    <property type="match status" value="1"/>
</dbReference>
<evidence type="ECO:0000313" key="12">
    <source>
        <dbReference type="EMBL" id="KIE45083.1"/>
    </source>
</evidence>
<organism evidence="12 13">
    <name type="scientific">Clostridium argentinense CDC 2741</name>
    <dbReference type="NCBI Taxonomy" id="1418104"/>
    <lineage>
        <taxon>Bacteria</taxon>
        <taxon>Bacillati</taxon>
        <taxon>Bacillota</taxon>
        <taxon>Clostridia</taxon>
        <taxon>Eubacteriales</taxon>
        <taxon>Clostridiaceae</taxon>
        <taxon>Clostridium</taxon>
    </lineage>
</organism>
<dbReference type="RefSeq" id="WP_039635738.1">
    <property type="nucleotide sequence ID" value="NZ_AYSO01000020.1"/>
</dbReference>
<evidence type="ECO:0000256" key="3">
    <source>
        <dbReference type="ARBA" id="ARBA00022475"/>
    </source>
</evidence>
<keyword evidence="13" id="KW-1185">Reference proteome</keyword>
<dbReference type="PROSITE" id="PS50893">
    <property type="entry name" value="ABC_TRANSPORTER_2"/>
    <property type="match status" value="1"/>
</dbReference>
<evidence type="ECO:0000256" key="4">
    <source>
        <dbReference type="ARBA" id="ARBA00022692"/>
    </source>
</evidence>
<accession>A0A0C1U0P5</accession>
<dbReference type="InterPro" id="IPR017871">
    <property type="entry name" value="ABC_transporter-like_CS"/>
</dbReference>
<evidence type="ECO:0000313" key="13">
    <source>
        <dbReference type="Proteomes" id="UP000031366"/>
    </source>
</evidence>
<dbReference type="PROSITE" id="PS50929">
    <property type="entry name" value="ABC_TM1F"/>
    <property type="match status" value="1"/>
</dbReference>
<evidence type="ECO:0000256" key="1">
    <source>
        <dbReference type="ARBA" id="ARBA00004651"/>
    </source>
</evidence>
<dbReference type="InterPro" id="IPR011527">
    <property type="entry name" value="ABC1_TM_dom"/>
</dbReference>
<dbReference type="AlphaFoldDB" id="A0A0C1U0P5"/>
<dbReference type="PANTHER" id="PTHR43394">
    <property type="entry name" value="ATP-DEPENDENT PERMEASE MDL1, MITOCHONDRIAL"/>
    <property type="match status" value="1"/>
</dbReference>
<dbReference type="FunFam" id="3.40.50.300:FF:000221">
    <property type="entry name" value="Multidrug ABC transporter ATP-binding protein"/>
    <property type="match status" value="1"/>
</dbReference>
<comment type="subcellular location">
    <subcellularLocation>
        <location evidence="1">Cell membrane</location>
        <topology evidence="1">Multi-pass membrane protein</topology>
    </subcellularLocation>
</comment>
<feature type="transmembrane region" description="Helical" evidence="9">
    <location>
        <begin position="137"/>
        <end position="156"/>
    </location>
</feature>
<gene>
    <name evidence="12" type="ORF">U732_99</name>
</gene>
<evidence type="ECO:0000259" key="10">
    <source>
        <dbReference type="PROSITE" id="PS50893"/>
    </source>
</evidence>
<dbReference type="SUPFAM" id="SSF90123">
    <property type="entry name" value="ABC transporter transmembrane region"/>
    <property type="match status" value="1"/>
</dbReference>
<dbReference type="GO" id="GO:0005886">
    <property type="term" value="C:plasma membrane"/>
    <property type="evidence" value="ECO:0007669"/>
    <property type="project" value="UniProtKB-SubCell"/>
</dbReference>
<dbReference type="InterPro" id="IPR036640">
    <property type="entry name" value="ABC1_TM_sf"/>
</dbReference>
<evidence type="ECO:0000256" key="7">
    <source>
        <dbReference type="ARBA" id="ARBA00022989"/>
    </source>
</evidence>
<keyword evidence="6" id="KW-0067">ATP-binding</keyword>
<feature type="domain" description="ABC transporter" evidence="10">
    <location>
        <begin position="340"/>
        <end position="574"/>
    </location>
</feature>
<dbReference type="Gene3D" id="1.20.1560.10">
    <property type="entry name" value="ABC transporter type 1, transmembrane domain"/>
    <property type="match status" value="1"/>
</dbReference>
<evidence type="ECO:0000256" key="8">
    <source>
        <dbReference type="ARBA" id="ARBA00023136"/>
    </source>
</evidence>
<dbReference type="Gene3D" id="3.40.50.300">
    <property type="entry name" value="P-loop containing nucleotide triphosphate hydrolases"/>
    <property type="match status" value="1"/>
</dbReference>
<keyword evidence="3" id="KW-1003">Cell membrane</keyword>
<dbReference type="GO" id="GO:0015421">
    <property type="term" value="F:ABC-type oligopeptide transporter activity"/>
    <property type="evidence" value="ECO:0007669"/>
    <property type="project" value="TreeGrafter"/>
</dbReference>
<keyword evidence="8 9" id="KW-0472">Membrane</keyword>
<dbReference type="InterPro" id="IPR039421">
    <property type="entry name" value="Type_1_exporter"/>
</dbReference>
<feature type="transmembrane region" description="Helical" evidence="9">
    <location>
        <begin position="58"/>
        <end position="80"/>
    </location>
</feature>
<protein>
    <submittedName>
        <fullName evidence="12">ABC transporter family protein</fullName>
    </submittedName>
</protein>
<feature type="domain" description="ABC transmembrane type-1" evidence="11">
    <location>
        <begin position="23"/>
        <end position="305"/>
    </location>
</feature>
<dbReference type="PANTHER" id="PTHR43394:SF1">
    <property type="entry name" value="ATP-BINDING CASSETTE SUB-FAMILY B MEMBER 10, MITOCHONDRIAL"/>
    <property type="match status" value="1"/>
</dbReference>
<comment type="caution">
    <text evidence="12">The sequence shown here is derived from an EMBL/GenBank/DDBJ whole genome shotgun (WGS) entry which is preliminary data.</text>
</comment>
<dbReference type="Proteomes" id="UP000031366">
    <property type="component" value="Unassembled WGS sequence"/>
</dbReference>
<evidence type="ECO:0000256" key="9">
    <source>
        <dbReference type="SAM" id="Phobius"/>
    </source>
</evidence>
<keyword evidence="2" id="KW-0813">Transport</keyword>
<evidence type="ECO:0000256" key="2">
    <source>
        <dbReference type="ARBA" id="ARBA00022448"/>
    </source>
</evidence>
<proteinExistence type="predicted"/>
<dbReference type="CDD" id="cd07346">
    <property type="entry name" value="ABC_6TM_exporters"/>
    <property type="match status" value="1"/>
</dbReference>
<feature type="transmembrane region" description="Helical" evidence="9">
    <location>
        <begin position="247"/>
        <end position="267"/>
    </location>
</feature>
<reference evidence="12 13" key="1">
    <citation type="journal article" date="2015" name="Infect. Genet. Evol.">
        <title>Genomic sequences of six botulinum neurotoxin-producing strains representing three clostridial species illustrate the mobility and diversity of botulinum neurotoxin genes.</title>
        <authorList>
            <person name="Smith T.J."/>
            <person name="Hill K.K."/>
            <person name="Xie G."/>
            <person name="Foley B.T."/>
            <person name="Williamson C.H."/>
            <person name="Foster J.T."/>
            <person name="Johnson S.L."/>
            <person name="Chertkov O."/>
            <person name="Teshima H."/>
            <person name="Gibbons H.S."/>
            <person name="Johnsky L.A."/>
            <person name="Karavis M.A."/>
            <person name="Smith L.A."/>
        </authorList>
    </citation>
    <scope>NUCLEOTIDE SEQUENCE [LARGE SCALE GENOMIC DNA]</scope>
    <source>
        <strain evidence="12 13">CDC 2741</strain>
    </source>
</reference>
<dbReference type="InterPro" id="IPR027417">
    <property type="entry name" value="P-loop_NTPase"/>
</dbReference>
<keyword evidence="7 9" id="KW-1133">Transmembrane helix</keyword>